<keyword evidence="4" id="KW-0328">Glycosyltransferase</keyword>
<dbReference type="EC" id="2.4.2.8" evidence="4"/>
<proteinExistence type="predicted"/>
<dbReference type="InterPro" id="IPR000836">
    <property type="entry name" value="PRTase_dom"/>
</dbReference>
<evidence type="ECO:0000256" key="1">
    <source>
        <dbReference type="ARBA" id="ARBA00048811"/>
    </source>
</evidence>
<evidence type="ECO:0000313" key="5">
    <source>
        <dbReference type="Proteomes" id="UP001446205"/>
    </source>
</evidence>
<dbReference type="InterPro" id="IPR029057">
    <property type="entry name" value="PRTase-like"/>
</dbReference>
<gene>
    <name evidence="4" type="ORF">WOB96_14240</name>
</gene>
<dbReference type="Gene3D" id="3.40.50.2020">
    <property type="match status" value="1"/>
</dbReference>
<dbReference type="SUPFAM" id="SSF53271">
    <property type="entry name" value="PRTase-like"/>
    <property type="match status" value="1"/>
</dbReference>
<dbReference type="Proteomes" id="UP001446205">
    <property type="component" value="Unassembled WGS sequence"/>
</dbReference>
<dbReference type="GO" id="GO:0016757">
    <property type="term" value="F:glycosyltransferase activity"/>
    <property type="evidence" value="ECO:0007669"/>
    <property type="project" value="UniProtKB-KW"/>
</dbReference>
<comment type="catalytic activity">
    <reaction evidence="2">
        <text>IMP + diphosphate = hypoxanthine + 5-phospho-alpha-D-ribose 1-diphosphate</text>
        <dbReference type="Rhea" id="RHEA:17973"/>
        <dbReference type="ChEBI" id="CHEBI:17368"/>
        <dbReference type="ChEBI" id="CHEBI:33019"/>
        <dbReference type="ChEBI" id="CHEBI:58017"/>
        <dbReference type="ChEBI" id="CHEBI:58053"/>
        <dbReference type="EC" id="2.4.2.8"/>
    </reaction>
    <physiologicalReaction direction="right-to-left" evidence="2">
        <dbReference type="Rhea" id="RHEA:17975"/>
    </physiologicalReaction>
</comment>
<organism evidence="4 5">
    <name type="scientific">Thermithiobacillus plumbiphilus</name>
    <dbReference type="NCBI Taxonomy" id="1729899"/>
    <lineage>
        <taxon>Bacteria</taxon>
        <taxon>Pseudomonadati</taxon>
        <taxon>Pseudomonadota</taxon>
        <taxon>Acidithiobacillia</taxon>
        <taxon>Acidithiobacillales</taxon>
        <taxon>Thermithiobacillaceae</taxon>
        <taxon>Thermithiobacillus</taxon>
    </lineage>
</organism>
<accession>A0ABU9DBY5</accession>
<dbReference type="CDD" id="cd06223">
    <property type="entry name" value="PRTases_typeI"/>
    <property type="match status" value="1"/>
</dbReference>
<evidence type="ECO:0000313" key="4">
    <source>
        <dbReference type="EMBL" id="MEK8090914.1"/>
    </source>
</evidence>
<dbReference type="PANTHER" id="PTHR43340">
    <property type="entry name" value="HYPOXANTHINE-GUANINE PHOSPHORIBOSYLTRANSFERASE"/>
    <property type="match status" value="1"/>
</dbReference>
<evidence type="ECO:0000259" key="3">
    <source>
        <dbReference type="Pfam" id="PF00156"/>
    </source>
</evidence>
<reference evidence="4 5" key="1">
    <citation type="submission" date="2024-04" db="EMBL/GenBank/DDBJ databases">
        <authorList>
            <person name="Abashina T."/>
            <person name="Shaikin A."/>
        </authorList>
    </citation>
    <scope>NUCLEOTIDE SEQUENCE [LARGE SCALE GENOMIC DNA]</scope>
    <source>
        <strain evidence="4 5">AAFK</strain>
    </source>
</reference>
<name>A0ABU9DBY5_9PROT</name>
<dbReference type="InterPro" id="IPR050408">
    <property type="entry name" value="HGPRT"/>
</dbReference>
<comment type="caution">
    <text evidence="4">The sequence shown here is derived from an EMBL/GenBank/DDBJ whole genome shotgun (WGS) entry which is preliminary data.</text>
</comment>
<dbReference type="NCBIfam" id="NF006605">
    <property type="entry name" value="PRK09162.1"/>
    <property type="match status" value="1"/>
</dbReference>
<evidence type="ECO:0000256" key="2">
    <source>
        <dbReference type="ARBA" id="ARBA00049402"/>
    </source>
</evidence>
<dbReference type="PANTHER" id="PTHR43340:SF1">
    <property type="entry name" value="HYPOXANTHINE PHOSPHORIBOSYLTRANSFERASE"/>
    <property type="match status" value="1"/>
</dbReference>
<feature type="domain" description="Phosphoribosyltransferase" evidence="3">
    <location>
        <begin position="11"/>
        <end position="162"/>
    </location>
</feature>
<protein>
    <submittedName>
        <fullName evidence="4">Hypoxanthine-guanine phosphoribosyltransferase</fullName>
        <ecNumber evidence="4">2.4.2.8</ecNumber>
    </submittedName>
</protein>
<dbReference type="Pfam" id="PF00156">
    <property type="entry name" value="Pribosyltran"/>
    <property type="match status" value="1"/>
</dbReference>
<dbReference type="EMBL" id="JBBPCO010000019">
    <property type="protein sequence ID" value="MEK8090914.1"/>
    <property type="molecule type" value="Genomic_DNA"/>
</dbReference>
<keyword evidence="5" id="KW-1185">Reference proteome</keyword>
<keyword evidence="4" id="KW-0808">Transferase</keyword>
<comment type="catalytic activity">
    <reaction evidence="1">
        <text>GMP + diphosphate = guanine + 5-phospho-alpha-D-ribose 1-diphosphate</text>
        <dbReference type="Rhea" id="RHEA:25424"/>
        <dbReference type="ChEBI" id="CHEBI:16235"/>
        <dbReference type="ChEBI" id="CHEBI:33019"/>
        <dbReference type="ChEBI" id="CHEBI:58017"/>
        <dbReference type="ChEBI" id="CHEBI:58115"/>
        <dbReference type="EC" id="2.4.2.8"/>
    </reaction>
    <physiologicalReaction direction="right-to-left" evidence="1">
        <dbReference type="Rhea" id="RHEA:25426"/>
    </physiologicalReaction>
</comment>
<dbReference type="RefSeq" id="WP_341371970.1">
    <property type="nucleotide sequence ID" value="NZ_JBBPCO010000019.1"/>
</dbReference>
<sequence>MDKSTLPGPVSILHDPAAVEAAIRQMANRLNVDLAALQPAEPAIALCVMTGGIVLTGQLLPLLDFPLELDYVHATRYGDATVGGQLRWIARPKRSLQGRVVILLDDILDEGVTLQQIQAYCREQGASQVLTAVLVNKLREGKCDVKAEYVGLDVPDLYVFGYGMDCSGLWRNAPGIYALHESSTEVDA</sequence>